<keyword evidence="1" id="KW-1133">Transmembrane helix</keyword>
<protein>
    <submittedName>
        <fullName evidence="3">Tetratricopeptide repeat protein</fullName>
    </submittedName>
</protein>
<dbReference type="PANTHER" id="PTHR11102:SF160">
    <property type="entry name" value="ERAD-ASSOCIATED E3 UBIQUITIN-PROTEIN LIGASE COMPONENT HRD3"/>
    <property type="match status" value="1"/>
</dbReference>
<dbReference type="InterPro" id="IPR045653">
    <property type="entry name" value="DUF6396"/>
</dbReference>
<accession>A0AAE4GED1</accession>
<feature type="domain" description="DUF6396" evidence="2">
    <location>
        <begin position="256"/>
        <end position="316"/>
    </location>
</feature>
<proteinExistence type="predicted"/>
<dbReference type="AlphaFoldDB" id="A0AAE4GED1"/>
<dbReference type="SMART" id="SM00671">
    <property type="entry name" value="SEL1"/>
    <property type="match status" value="3"/>
</dbReference>
<sequence length="551" mass="61346">MPTIFSKKIKLRGTTIGVVLLSSIVFFLLISMFMHKLPRNMSLKAFDPHRKEFPCNYEKYSETPLNEEAETWFREGLAATSFDLWPDDRDYAKAAKLWSKSAEQKHWQAMLNLASLYIQGKGVVKDTERAVSLVEEVMKMGIPRAFDFMGTLHINGTGVMQDATRAYAFWSLAAEMGSADAQAYLGERLNASSDNPAREIWGNKTLAYKLMECAHAQENGRAASILGLSLGLDGDQQRALNILHDGVKFGSEKSAIFLAVSFRAGDETAQHQVDRDRGDRYAAVAHLLRLNPDLRLPNLDKVLPLPPAILPYWGGDKQTLIDGAKPVKTASLEDIKPSPASLRQGRAHIPDGFVLPDEPQGGPLIQHPNTNAVISGYWIAQLVKPYTPRQVAWNAAQVPMHYEQGESFTPPDDVTKESGVLRFHYLGIPVPKAPAARHVPDWRVPQGVLREIPVPSRELRATGLLPAPATGIWHGRIDPAHPLAKVFNQWNRQAYVEEGQPFPDPRDRGLDISPKEIEWQWLDQANQPLPSGRKAITIRNFSAEEPMAKGS</sequence>
<dbReference type="InterPro" id="IPR006597">
    <property type="entry name" value="Sel1-like"/>
</dbReference>
<dbReference type="RefSeq" id="WP_310839109.1">
    <property type="nucleotide sequence ID" value="NZ_JAVLSM010000028.1"/>
</dbReference>
<organism evidence="3">
    <name type="scientific">Herbaspirillum huttiense subsp. nephrolepidis</name>
    <dbReference type="NCBI Taxonomy" id="3075126"/>
    <lineage>
        <taxon>Bacteria</taxon>
        <taxon>Pseudomonadati</taxon>
        <taxon>Pseudomonadota</taxon>
        <taxon>Betaproteobacteria</taxon>
        <taxon>Burkholderiales</taxon>
        <taxon>Oxalobacteraceae</taxon>
        <taxon>Herbaspirillum</taxon>
    </lineage>
</organism>
<dbReference type="InterPro" id="IPR011990">
    <property type="entry name" value="TPR-like_helical_dom_sf"/>
</dbReference>
<keyword evidence="1" id="KW-0472">Membrane</keyword>
<feature type="transmembrane region" description="Helical" evidence="1">
    <location>
        <begin position="12"/>
        <end position="34"/>
    </location>
</feature>
<evidence type="ECO:0000259" key="2">
    <source>
        <dbReference type="Pfam" id="PF19933"/>
    </source>
</evidence>
<comment type="caution">
    <text evidence="3">The sequence shown here is derived from an EMBL/GenBank/DDBJ whole genome shotgun (WGS) entry which is preliminary data.</text>
</comment>
<dbReference type="InterPro" id="IPR050767">
    <property type="entry name" value="Sel1_AlgK"/>
</dbReference>
<evidence type="ECO:0000313" key="3">
    <source>
        <dbReference type="EMBL" id="MDT0340758.1"/>
    </source>
</evidence>
<dbReference type="Gene3D" id="1.25.40.10">
    <property type="entry name" value="Tetratricopeptide repeat domain"/>
    <property type="match status" value="1"/>
</dbReference>
<reference evidence="3" key="1">
    <citation type="submission" date="2023-02" db="EMBL/GenBank/DDBJ databases">
        <title>Description of Herbaspirillum huttiense subsp. nephrolepsisexaltata and Herbaspirillum huttiense subsp. lycopersicon.</title>
        <authorList>
            <person name="Poudel M."/>
            <person name="Sharma A."/>
            <person name="Goss E."/>
            <person name="Tapia J.H."/>
            <person name="Harmon C.M."/>
            <person name="Jones J.B."/>
        </authorList>
    </citation>
    <scope>NUCLEOTIDE SEQUENCE</scope>
    <source>
        <strain evidence="3">NC40101</strain>
    </source>
</reference>
<gene>
    <name evidence="3" type="ORF">RJN63_28270</name>
</gene>
<dbReference type="PANTHER" id="PTHR11102">
    <property type="entry name" value="SEL-1-LIKE PROTEIN"/>
    <property type="match status" value="1"/>
</dbReference>
<dbReference type="Pfam" id="PF08238">
    <property type="entry name" value="Sel1"/>
    <property type="match status" value="3"/>
</dbReference>
<dbReference type="Pfam" id="PF19933">
    <property type="entry name" value="DUF6396"/>
    <property type="match status" value="1"/>
</dbReference>
<keyword evidence="1" id="KW-0812">Transmembrane</keyword>
<dbReference type="EMBL" id="JAVRAA010000027">
    <property type="protein sequence ID" value="MDT0340758.1"/>
    <property type="molecule type" value="Genomic_DNA"/>
</dbReference>
<dbReference type="SUPFAM" id="SSF81901">
    <property type="entry name" value="HCP-like"/>
    <property type="match status" value="1"/>
</dbReference>
<evidence type="ECO:0000256" key="1">
    <source>
        <dbReference type="SAM" id="Phobius"/>
    </source>
</evidence>
<name>A0AAE4GED1_9BURK</name>